<reference evidence="3 4" key="1">
    <citation type="submission" date="2020-06" db="EMBL/GenBank/DDBJ databases">
        <authorList>
            <person name="Li R."/>
            <person name="Bekaert M."/>
        </authorList>
    </citation>
    <scope>NUCLEOTIDE SEQUENCE [LARGE SCALE GENOMIC DNA]</scope>
    <source>
        <strain evidence="4">wild</strain>
    </source>
</reference>
<name>A0A6J8ATD3_MYTCO</name>
<keyword evidence="2" id="KW-0812">Transmembrane</keyword>
<evidence type="ECO:0008006" key="5">
    <source>
        <dbReference type="Google" id="ProtNLM"/>
    </source>
</evidence>
<evidence type="ECO:0000313" key="3">
    <source>
        <dbReference type="EMBL" id="CAC5373084.1"/>
    </source>
</evidence>
<gene>
    <name evidence="3" type="ORF">MCOR_10957</name>
</gene>
<keyword evidence="4" id="KW-1185">Reference proteome</keyword>
<accession>A0A6J8ATD3</accession>
<dbReference type="Proteomes" id="UP000507470">
    <property type="component" value="Unassembled WGS sequence"/>
</dbReference>
<dbReference type="EMBL" id="CACVKT020001880">
    <property type="protein sequence ID" value="CAC5373084.1"/>
    <property type="molecule type" value="Genomic_DNA"/>
</dbReference>
<dbReference type="OrthoDB" id="6161801at2759"/>
<keyword evidence="2" id="KW-1133">Transmembrane helix</keyword>
<evidence type="ECO:0000256" key="1">
    <source>
        <dbReference type="SAM" id="MobiDB-lite"/>
    </source>
</evidence>
<protein>
    <recommendedName>
        <fullName evidence="5">EGF-like domain-containing protein</fullName>
    </recommendedName>
</protein>
<feature type="region of interest" description="Disordered" evidence="1">
    <location>
        <begin position="1"/>
        <end position="24"/>
    </location>
</feature>
<sequence length="1697" mass="190821">MEKTKSLMSGNTKSNSVSEEQKTTPVNRFSVDVATSVHTSEFQSITTQHTTTLFQPITTQKTMPLPPHLFVPRRPIVPIAVTLFDIGRELYSSCTQHSQCPEHAQCRPNGCQGYLCLCDEGYIASEDRKFCLRAIRNGERCDPRTDKCLSKFSMCVGVCKCLEFFEHTRDGRCKLPNAGYLGDDCTKRGCQYPSKCVEGNCRCVHPFRKLTAEEFWVSPQSTLQCRMHEYSLDKCNGSYIQVPRDLRPNTTTQPQFTTDATLEILSYSPYIVDISTQSIDFLKDSKMALSSATSQISTALAANYSTSKQLHHLFSSYSIASALSSFSLPNLNPHIAESRMSIIQGSNNLNLERVSITAKKSVLDNFSMEQSYTSIALFPLFDLMRSVLLNPNNQVTDHIDVKTEMPAKQGNTRLSTSILNTGVASSVQFNNIIDTRSEYYSVGDSLVISSNVPVVSPQGLSAQNDQESNIYSEKSDIIDSKPNKFEGYDEKNSSIKYIMNSVFLSINNREHFSQTYNARPTTGIYGLQSSFSSDFEVSVAKTKHRKTFGESSTANAKYNHDVWESVVVYSSSLSRPISTTGIVSNAYSSLPISFDISDHLPTLPTMNMNFTQKLNDVKVTSHLRDIFTTFSMKPSSYDQYLNMTSISQTMNRSNEVSFKYYNYMTGTSVYNMHVSDVLDSKQKSGVSFSNEDRTNIPMLGTNIELSHVSSANVKNTDVSELTSDENKTIYPISVYLNSVKQSISLKRKEIVSTKSVLYKDESLNYNIGEFSNQDTKIDTELHIESITTQTAYELNNTLSTYKLSREDINFKPLSTILKTVETHKGLNSDNVDLIFNSLRVVDSDELNISPSKTSVNLYQTFSQVSEESSPVVTMVPKTNSFQIDHITPLVVYDTDNKYSPINSTSSHPFLSFDGVNLTHNVLNSMSFQQKSYQSILYLTSSKLSNRDDNVNAIVSSIFTNEQGNSLGTQTPIDTLSHISKSTLITDLTHQINDSTLAHKLSYDEVYPTELRHLFLHSSSDKSKQIDETDIIIQLHRTPNKDFDGKLINHTFKHIIQLSNSNTDNLINDSKLNVPSSHMMYTEFIEESDRNNFSPKSNVAIESYADRIYEPSLSTKMTNISLNTLPEVDPTVSDKKMLTEAIIKSAFTNTDMVTEANNIETKLLENSLETIVQNITSATAFGSRVNDSTEGFAFQNTITTALLPTFRSIIRETTFNFAVTDSDSKVTSQFEFQNTVAETLVSVLKHTPKQLKVSAFDAMVMKAVPTFNFDNTVTAENTVSIYENKILQSTLPFTFGNTLLETSPIINKEDKHTGIKFTHEFRVITTEALPISMLENKMIDASTSSSFEPRDAKAVLISTIYNTVLEASENLNAHEIWMNNILSSSFLDTFLKAKGTSVPTTLLTELATSFHTQLHNNFLTREQDKATFQLNSVFNLSTDIKHRLTTSIMNELPSLISSSEQFFSNDLDIDRYSYTSPYLLYPSLKDDEIFSNYASKEVLTNPSESGNLKTTFYSMLKEPIVKYSDVELFVNLVPTTSQAMDRQEEDKMTRFKSRMTTNIPNVTPKLPEADFPGEKPKPPEVIRSGIDQLILPISIVGVFLVNVIAAIIVLICRRKRRSDRARNLDEAKKRKLAEEQKQKHRFKIPRPNVHPPEYSNIIDNSSSDSSTYYNFLNTGFSTFHEENDTYEEIDKKVLKGSL</sequence>
<feature type="region of interest" description="Disordered" evidence="1">
    <location>
        <begin position="1619"/>
        <end position="1653"/>
    </location>
</feature>
<keyword evidence="2" id="KW-0472">Membrane</keyword>
<proteinExistence type="predicted"/>
<evidence type="ECO:0000313" key="4">
    <source>
        <dbReference type="Proteomes" id="UP000507470"/>
    </source>
</evidence>
<evidence type="ECO:0000256" key="2">
    <source>
        <dbReference type="SAM" id="Phobius"/>
    </source>
</evidence>
<feature type="compositionally biased region" description="Basic and acidic residues" evidence="1">
    <location>
        <begin position="1619"/>
        <end position="1636"/>
    </location>
</feature>
<organism evidence="3 4">
    <name type="scientific">Mytilus coruscus</name>
    <name type="common">Sea mussel</name>
    <dbReference type="NCBI Taxonomy" id="42192"/>
    <lineage>
        <taxon>Eukaryota</taxon>
        <taxon>Metazoa</taxon>
        <taxon>Spiralia</taxon>
        <taxon>Lophotrochozoa</taxon>
        <taxon>Mollusca</taxon>
        <taxon>Bivalvia</taxon>
        <taxon>Autobranchia</taxon>
        <taxon>Pteriomorphia</taxon>
        <taxon>Mytilida</taxon>
        <taxon>Mytiloidea</taxon>
        <taxon>Mytilidae</taxon>
        <taxon>Mytilinae</taxon>
        <taxon>Mytilus</taxon>
    </lineage>
</organism>
<feature type="transmembrane region" description="Helical" evidence="2">
    <location>
        <begin position="1588"/>
        <end position="1611"/>
    </location>
</feature>